<dbReference type="OrthoDB" id="7033233at2"/>
<sequence length="1525" mass="164897">MTLHTAPDLASVLELQAGDGPQRTALLNTAGLLLAQAQEAHAALNGLLAQKPEEVGQYWQDLAPGALMSRRDHARQLRRQVWSDRSALLTLFAQLSPRVASWLDDSSPGTMAVRCCTLVLHGSDGTRLGLPGALAFDDPASPGCLLVIPGVEHELFEFDSRELAAQALIEYLLSEAGSAYATWLNAPALLAASSTIGVMLLFEPAAGDPWSVSIDASIAALGVNSFAERTQWFCRALPDAYVEAVASVSSRDARRQQPLLHFHSFGASLSDALCHEKGVACEAAIARFFGEPMDSDEFKRYRQAHAELQAAQARGDALLNELINAPQVLPADHWSAKDDTGLDRTQRLVSSLAKGLLQEAQLQVYEQTLSIEALALVTEVVTHPSARERGDSSITVLEVAMGDAEFAWTLPGALVLRNEDAGQSATPALLFYLMGCEGGLKSFESIDALRTCLQATLADTAYDLLWSRLDSMGLAALQRFRSIGNVPVLMREVEGDAISQCVQDCIDRAASARHDEPSRARLAQARQLRLPGSEIRDLAVGRIAEQRRVQATLAALPSWLTKAPDAVHKVYGLRLHAYNQAATDLERYLGGEPANLFSFAHGLLAQRLKADLGQDLDPEQVIVQMPDEVEHKAVPNVPSLIKRPSRATHRLHLVELALLNVDRQVSARLDFAQLFDGRTGLALNVAGLNAGYLRALVIELDIARQYRDKVVATFGLLDDAQPLGGLRSQILLAPYRHQLLLHALSAQQQGQLDAAGVALLERAVAARTPTALAQQNLAVCTVTLSLGGQERDLYTSLVLIHDPVAQQVVLYLPDVPQGGEFIQAATPAAASDQLLRRLLKPAVLTWLAGQGGLHEASPERVAYLDTALLRNYMGFIAYRAVSHRVYPVAACLLETRKHLLLAEAAAASRSRDDVRQAFKQQLLGGARQLLISGLSYQPGIGTAIQLHDGWNDAQAAANAFSQGHTALGLRRMASAELNFGFALLSFIPGAAGLRAARDSVRKRQRLATAMPPIDVGHKRHVLNGFKGHEVDISLVAAKAQNGRNLGTWKKDGKLYIWQDGKAYEVFRRPGELTLRLRKTARSGYEQPVRRAANGRFVGHADLPGKGGGKPAAAAAPTTPAEAKTSRYEIAEADRALLKPVMDAAHRNRRLLDPHMVSFSEMTTPTPGHLAKQRFFKLRDLLLADADQYLKELTLPARVELPGLAPNMSQRAFIEAVYAKAQGMVVGESHGMISGKRVIIDNLQTLKEQGVKTLYFEHLLSDMDGVDLATLNKQRKLPAGLKKELQTQDTGNGVPVGQPYTFLNVVEQASKMGIDVVAIDCAASYRISNMFYTGIAHRQRMFSYYASKVIQEHQAANGAHKWVALVGNSHANTFKRVPGLAEINRAIGLRVADVPKGQAAIQLDVGEGLQSGLGGPLHWTQADFYLTVEAPHVTVAGSTSLTARSAQPSPARLSAPGTFYIDSSAQGLAVVHLSRDGQTYRTPISKDAGGGYSVSRPSWAAVHDKPFADMDALLGGLSAQGMTHVP</sequence>
<feature type="region of interest" description="Disordered" evidence="1">
    <location>
        <begin position="1100"/>
        <end position="1124"/>
    </location>
</feature>
<dbReference type="CDD" id="cd14729">
    <property type="entry name" value="RtxA-like"/>
    <property type="match status" value="1"/>
</dbReference>
<dbReference type="EMBL" id="CP009533">
    <property type="protein sequence ID" value="AIS19173.1"/>
    <property type="molecule type" value="Genomic_DNA"/>
</dbReference>
<keyword evidence="4" id="KW-1185">Reference proteome</keyword>
<dbReference type="SUPFAM" id="SSF159501">
    <property type="entry name" value="EreA/ChaN-like"/>
    <property type="match status" value="1"/>
</dbReference>
<evidence type="ECO:0000256" key="1">
    <source>
        <dbReference type="SAM" id="MobiDB-lite"/>
    </source>
</evidence>
<accession>A0A089YRU1</accession>
<dbReference type="eggNOG" id="COG3774">
    <property type="taxonomic scope" value="Bacteria"/>
</dbReference>
<dbReference type="InterPro" id="IPR029058">
    <property type="entry name" value="AB_hydrolase_fold"/>
</dbReference>
<feature type="compositionally biased region" description="Low complexity" evidence="1">
    <location>
        <begin position="1110"/>
        <end position="1122"/>
    </location>
</feature>
<dbReference type="RefSeq" id="WP_043192397.1">
    <property type="nucleotide sequence ID" value="NZ_CP009533.1"/>
</dbReference>
<organism evidence="3 4">
    <name type="scientific">Pseudomonas rhizosphaerae</name>
    <dbReference type="NCBI Taxonomy" id="216142"/>
    <lineage>
        <taxon>Bacteria</taxon>
        <taxon>Pseudomonadati</taxon>
        <taxon>Pseudomonadota</taxon>
        <taxon>Gammaproteobacteria</taxon>
        <taxon>Pseudomonadales</taxon>
        <taxon>Pseudomonadaceae</taxon>
        <taxon>Pseudomonas</taxon>
    </lineage>
</organism>
<proteinExistence type="predicted"/>
<protein>
    <recommendedName>
        <fullName evidence="2">Dermonecrotic toxin N-terminal domain-containing protein</fullName>
    </recommendedName>
</protein>
<dbReference type="InterPro" id="IPR046673">
    <property type="entry name" value="ToxA_N"/>
</dbReference>
<reference evidence="3 4" key="1">
    <citation type="journal article" date="2015" name="J. Biotechnol.">
        <title>Complete genome sequence of Pseudomonas rhizosphaerae IH5T (=DSM 16299T), a phosphate-solubilizing rhizobacterium for bacterial biofertilizer.</title>
        <authorList>
            <person name="Kwak Y."/>
            <person name="Jung B.K."/>
            <person name="Shin J.H."/>
        </authorList>
    </citation>
    <scope>NUCLEOTIDE SEQUENCE [LARGE SCALE GENOMIC DNA]</scope>
    <source>
        <strain evidence="3">DSM 16299</strain>
    </source>
</reference>
<dbReference type="Pfam" id="PF20178">
    <property type="entry name" value="ToxA_N"/>
    <property type="match status" value="1"/>
</dbReference>
<evidence type="ECO:0000259" key="2">
    <source>
        <dbReference type="Pfam" id="PF20178"/>
    </source>
</evidence>
<dbReference type="Proteomes" id="UP000029499">
    <property type="component" value="Chromosome"/>
</dbReference>
<dbReference type="STRING" id="216142.LT40_17920"/>
<dbReference type="KEGG" id="prh:LT40_17920"/>
<evidence type="ECO:0000313" key="3">
    <source>
        <dbReference type="EMBL" id="AIS19173.1"/>
    </source>
</evidence>
<dbReference type="SUPFAM" id="SSF53474">
    <property type="entry name" value="alpha/beta-Hydrolases"/>
    <property type="match status" value="1"/>
</dbReference>
<gene>
    <name evidence="3" type="ORF">LT40_17920</name>
</gene>
<feature type="domain" description="Dermonecrotic toxin N-terminal" evidence="2">
    <location>
        <begin position="595"/>
        <end position="842"/>
    </location>
</feature>
<evidence type="ECO:0000313" key="4">
    <source>
        <dbReference type="Proteomes" id="UP000029499"/>
    </source>
</evidence>
<dbReference type="HOGENOM" id="CLU_247529_0_0_6"/>
<name>A0A089YRU1_9PSED</name>
<dbReference type="Gene3D" id="3.40.50.11550">
    <property type="match status" value="1"/>
</dbReference>